<name>A0AAD7GGA6_MYCRO</name>
<evidence type="ECO:0000313" key="4">
    <source>
        <dbReference type="EMBL" id="KAJ7693543.1"/>
    </source>
</evidence>
<dbReference type="PANTHER" id="PTHR45737">
    <property type="entry name" value="VON WILLEBRAND FACTOR A DOMAIN-CONTAINING PROTEIN 5A"/>
    <property type="match status" value="1"/>
</dbReference>
<dbReference type="Pfam" id="PF13768">
    <property type="entry name" value="VWA_3"/>
    <property type="match status" value="1"/>
</dbReference>
<evidence type="ECO:0000256" key="1">
    <source>
        <dbReference type="SAM" id="MobiDB-lite"/>
    </source>
</evidence>
<keyword evidence="5" id="KW-1185">Reference proteome</keyword>
<evidence type="ECO:0000313" key="5">
    <source>
        <dbReference type="Proteomes" id="UP001221757"/>
    </source>
</evidence>
<feature type="domain" description="VWFA" evidence="2">
    <location>
        <begin position="283"/>
        <end position="464"/>
    </location>
</feature>
<evidence type="ECO:0000259" key="3">
    <source>
        <dbReference type="PROSITE" id="PS51468"/>
    </source>
</evidence>
<dbReference type="PROSITE" id="PS50234">
    <property type="entry name" value="VWFA"/>
    <property type="match status" value="1"/>
</dbReference>
<evidence type="ECO:0000259" key="2">
    <source>
        <dbReference type="PROSITE" id="PS50234"/>
    </source>
</evidence>
<feature type="compositionally biased region" description="Low complexity" evidence="1">
    <location>
        <begin position="737"/>
        <end position="770"/>
    </location>
</feature>
<reference evidence="4" key="1">
    <citation type="submission" date="2023-03" db="EMBL/GenBank/DDBJ databases">
        <title>Massive genome expansion in bonnet fungi (Mycena s.s.) driven by repeated elements and novel gene families across ecological guilds.</title>
        <authorList>
            <consortium name="Lawrence Berkeley National Laboratory"/>
            <person name="Harder C.B."/>
            <person name="Miyauchi S."/>
            <person name="Viragh M."/>
            <person name="Kuo A."/>
            <person name="Thoen E."/>
            <person name="Andreopoulos B."/>
            <person name="Lu D."/>
            <person name="Skrede I."/>
            <person name="Drula E."/>
            <person name="Henrissat B."/>
            <person name="Morin E."/>
            <person name="Kohler A."/>
            <person name="Barry K."/>
            <person name="LaButti K."/>
            <person name="Morin E."/>
            <person name="Salamov A."/>
            <person name="Lipzen A."/>
            <person name="Mereny Z."/>
            <person name="Hegedus B."/>
            <person name="Baldrian P."/>
            <person name="Stursova M."/>
            <person name="Weitz H."/>
            <person name="Taylor A."/>
            <person name="Grigoriev I.V."/>
            <person name="Nagy L.G."/>
            <person name="Martin F."/>
            <person name="Kauserud H."/>
        </authorList>
    </citation>
    <scope>NUCLEOTIDE SEQUENCE</scope>
    <source>
        <strain evidence="4">CBHHK067</strain>
    </source>
</reference>
<feature type="domain" description="VIT" evidence="3">
    <location>
        <begin position="7"/>
        <end position="137"/>
    </location>
</feature>
<feature type="compositionally biased region" description="Acidic residues" evidence="1">
    <location>
        <begin position="683"/>
        <end position="692"/>
    </location>
</feature>
<organism evidence="4 5">
    <name type="scientific">Mycena rosella</name>
    <name type="common">Pink bonnet</name>
    <name type="synonym">Agaricus rosellus</name>
    <dbReference type="NCBI Taxonomy" id="1033263"/>
    <lineage>
        <taxon>Eukaryota</taxon>
        <taxon>Fungi</taxon>
        <taxon>Dikarya</taxon>
        <taxon>Basidiomycota</taxon>
        <taxon>Agaricomycotina</taxon>
        <taxon>Agaricomycetes</taxon>
        <taxon>Agaricomycetidae</taxon>
        <taxon>Agaricales</taxon>
        <taxon>Marasmiineae</taxon>
        <taxon>Mycenaceae</taxon>
        <taxon>Mycena</taxon>
    </lineage>
</organism>
<dbReference type="Gene3D" id="3.40.50.410">
    <property type="entry name" value="von Willebrand factor, type A domain"/>
    <property type="match status" value="1"/>
</dbReference>
<dbReference type="Proteomes" id="UP001221757">
    <property type="component" value="Unassembled WGS sequence"/>
</dbReference>
<dbReference type="InterPro" id="IPR002035">
    <property type="entry name" value="VWF_A"/>
</dbReference>
<feature type="compositionally biased region" description="Polar residues" evidence="1">
    <location>
        <begin position="654"/>
        <end position="673"/>
    </location>
</feature>
<feature type="compositionally biased region" description="Low complexity" evidence="1">
    <location>
        <begin position="638"/>
        <end position="652"/>
    </location>
</feature>
<dbReference type="PANTHER" id="PTHR45737:SF6">
    <property type="entry name" value="VON WILLEBRAND FACTOR A DOMAIN-CONTAINING PROTEIN 5A"/>
    <property type="match status" value="1"/>
</dbReference>
<dbReference type="InterPro" id="IPR036465">
    <property type="entry name" value="vWFA_dom_sf"/>
</dbReference>
<dbReference type="SUPFAM" id="SSF53300">
    <property type="entry name" value="vWA-like"/>
    <property type="match status" value="1"/>
</dbReference>
<dbReference type="SMART" id="SM00327">
    <property type="entry name" value="VWA"/>
    <property type="match status" value="1"/>
</dbReference>
<proteinExistence type="predicted"/>
<dbReference type="Pfam" id="PF08487">
    <property type="entry name" value="VIT"/>
    <property type="match status" value="1"/>
</dbReference>
<gene>
    <name evidence="4" type="ORF">B0H17DRAFT_1058917</name>
</gene>
<sequence>MPPSNGIVHTGSADGANRQHLLLEEMRAKVLIIDVSARVTLTQVYRNPSSTATSRAVYYFPVPASGAVCAFEMKTSDGRVVTALCKEKAKAREEYEQALAQGQETSLLEWVADDIFTISIGSVPANGTATTQLVFTMTLVNDDKADEIRFQLPMCVGERYGSPLTALDGAAAPSSSTRIRIIADIQTSGRIRSITSVSHADEITETKYSTHLGRPSRRRSTVKFRSSTFLDRDFVLVVRADDLDAPRCFAELQRDPKGRHSDTVAMQFTIVPNFKLPPIKGQDYIFVVDRSGSMSGARIETAKSTLSLLLRMLPSKGSTFNIFSFGSHFDSLWPRSVTYNQTSLDAATSHVRKMDANYGGTEIREALRGVFGSRDRNVSTAVFVLTDGEVTDHDGTMSDIQSAVAGSPLRVFCLGIGDGVSSAMCEGIARAGNGVCLLAVHTETMLAKCTRLFSAGRTPFVENVTIDWGIPDENLIARSPTVNFSTPSSSGTVRLRPAPAVQQSPAVIKDIHADTRLNVYAILTLRKTVVPKEVTLRGQLDDGGDSFELTVPIRGIQLADSEPGLPLVHTIAAWRLIQDHQERTAPLALAINDVSEAEIRKASIIRLGERYQVASRYTSFVAVDSGIDTRRRARRARTPSPRRSSRGSDAGRVPSSQSSPINAFRNMINSFFSSPPIPRATTPDDEPDEPEPAPDAPTTGADFPGAWPDADSPANTDLPNSDPDEGYRSADTYSTMSSLDGSSDSDWSDWSDALPPRSPSPRLEPLRLAPNTTEARRHRIQNAAPEPRAPPPPVHPKVVQLASLQLFDGSFGESIRDIVGPHVLDEARVLQVDSAVWATAVSIAFMSKHLADPAQKELLKELLAKAVEFLDDRHGVGARKRIIQRAKELV</sequence>
<dbReference type="AlphaFoldDB" id="A0AAD7GGA6"/>
<dbReference type="EMBL" id="JARKIE010000045">
    <property type="protein sequence ID" value="KAJ7693543.1"/>
    <property type="molecule type" value="Genomic_DNA"/>
</dbReference>
<protein>
    <submittedName>
        <fullName evidence="4">Uncharacterized protein</fullName>
    </submittedName>
</protein>
<accession>A0AAD7GGA6</accession>
<feature type="region of interest" description="Disordered" evidence="1">
    <location>
        <begin position="630"/>
        <end position="777"/>
    </location>
</feature>
<dbReference type="InterPro" id="IPR013694">
    <property type="entry name" value="VIT"/>
</dbReference>
<dbReference type="SMART" id="SM00609">
    <property type="entry name" value="VIT"/>
    <property type="match status" value="1"/>
</dbReference>
<dbReference type="PROSITE" id="PS51468">
    <property type="entry name" value="VIT"/>
    <property type="match status" value="1"/>
</dbReference>
<comment type="caution">
    <text evidence="4">The sequence shown here is derived from an EMBL/GenBank/DDBJ whole genome shotgun (WGS) entry which is preliminary data.</text>
</comment>